<evidence type="ECO:0000256" key="3">
    <source>
        <dbReference type="ARBA" id="ARBA00022490"/>
    </source>
</evidence>
<feature type="region of interest" description="Disordered" evidence="7">
    <location>
        <begin position="1"/>
        <end position="58"/>
    </location>
</feature>
<feature type="coiled-coil region" evidence="6">
    <location>
        <begin position="77"/>
        <end position="132"/>
    </location>
</feature>
<evidence type="ECO:0000313" key="9">
    <source>
        <dbReference type="Proteomes" id="UP000694382"/>
    </source>
</evidence>
<feature type="region of interest" description="Disordered" evidence="7">
    <location>
        <begin position="265"/>
        <end position="540"/>
    </location>
</feature>
<evidence type="ECO:0000256" key="4">
    <source>
        <dbReference type="ARBA" id="ARBA00023054"/>
    </source>
</evidence>
<reference evidence="8" key="2">
    <citation type="submission" date="2025-08" db="UniProtKB">
        <authorList>
            <consortium name="Ensembl"/>
        </authorList>
    </citation>
    <scope>IDENTIFICATION</scope>
</reference>
<keyword evidence="3" id="KW-0963">Cytoplasm</keyword>
<keyword evidence="4 6" id="KW-0175">Coiled coil</keyword>
<dbReference type="GO" id="GO:0015630">
    <property type="term" value="C:microtubule cytoskeleton"/>
    <property type="evidence" value="ECO:0007669"/>
    <property type="project" value="InterPro"/>
</dbReference>
<organism evidence="8 9">
    <name type="scientific">Geospiza parvula</name>
    <name type="common">Small tree-finch</name>
    <name type="synonym">Camarhynchus parvulus</name>
    <dbReference type="NCBI Taxonomy" id="87175"/>
    <lineage>
        <taxon>Eukaryota</taxon>
        <taxon>Metazoa</taxon>
        <taxon>Chordata</taxon>
        <taxon>Craniata</taxon>
        <taxon>Vertebrata</taxon>
        <taxon>Euteleostomi</taxon>
        <taxon>Archelosauria</taxon>
        <taxon>Archosauria</taxon>
        <taxon>Dinosauria</taxon>
        <taxon>Saurischia</taxon>
        <taxon>Theropoda</taxon>
        <taxon>Coelurosauria</taxon>
        <taxon>Aves</taxon>
        <taxon>Neognathae</taxon>
        <taxon>Neoaves</taxon>
        <taxon>Telluraves</taxon>
        <taxon>Australaves</taxon>
        <taxon>Passeriformes</taxon>
        <taxon>Thraupidae</taxon>
        <taxon>Camarhynchus</taxon>
    </lineage>
</organism>
<feature type="compositionally biased region" description="Basic and acidic residues" evidence="7">
    <location>
        <begin position="431"/>
        <end position="540"/>
    </location>
</feature>
<evidence type="ECO:0000256" key="2">
    <source>
        <dbReference type="ARBA" id="ARBA00007525"/>
    </source>
</evidence>
<accession>A0A8U8AYX6</accession>
<evidence type="ECO:0000313" key="8">
    <source>
        <dbReference type="Ensembl" id="ENSCPVP00000027101.1"/>
    </source>
</evidence>
<reference evidence="8" key="1">
    <citation type="submission" date="2020-02" db="EMBL/GenBank/DDBJ databases">
        <authorList>
            <person name="Enbody D E."/>
            <person name="Pettersson E M."/>
        </authorList>
    </citation>
    <scope>NUCLEOTIDE SEQUENCE [LARGE SCALE GENOMIC DNA]</scope>
</reference>
<feature type="compositionally biased region" description="Basic and acidic residues" evidence="7">
    <location>
        <begin position="380"/>
        <end position="399"/>
    </location>
</feature>
<feature type="region of interest" description="Disordered" evidence="7">
    <location>
        <begin position="231"/>
        <end position="252"/>
    </location>
</feature>
<evidence type="ECO:0000256" key="7">
    <source>
        <dbReference type="SAM" id="MobiDB-lite"/>
    </source>
</evidence>
<feature type="compositionally biased region" description="Basic and acidic residues" evidence="7">
    <location>
        <begin position="274"/>
        <end position="307"/>
    </location>
</feature>
<dbReference type="AlphaFoldDB" id="A0A8U8AYX6"/>
<dbReference type="InterPro" id="IPR008604">
    <property type="entry name" value="MAP7_fam"/>
</dbReference>
<reference evidence="8" key="3">
    <citation type="submission" date="2025-09" db="UniProtKB">
        <authorList>
            <consortium name="Ensembl"/>
        </authorList>
    </citation>
    <scope>IDENTIFICATION</scope>
</reference>
<dbReference type="InterPro" id="IPR051483">
    <property type="entry name" value="MAP7_domain-containing"/>
</dbReference>
<feature type="compositionally biased region" description="Low complexity" evidence="7">
    <location>
        <begin position="336"/>
        <end position="362"/>
    </location>
</feature>
<evidence type="ECO:0000256" key="1">
    <source>
        <dbReference type="ARBA" id="ARBA00004245"/>
    </source>
</evidence>
<dbReference type="PANTHER" id="PTHR15073">
    <property type="entry name" value="MICROTUBULE-ASSOCIATED PROTEIN"/>
    <property type="match status" value="1"/>
</dbReference>
<feature type="compositionally biased region" description="Low complexity" evidence="7">
    <location>
        <begin position="315"/>
        <end position="326"/>
    </location>
</feature>
<feature type="compositionally biased region" description="Low complexity" evidence="7">
    <location>
        <begin position="416"/>
        <end position="430"/>
    </location>
</feature>
<dbReference type="GO" id="GO:0000226">
    <property type="term" value="P:microtubule cytoskeleton organization"/>
    <property type="evidence" value="ECO:0007669"/>
    <property type="project" value="InterPro"/>
</dbReference>
<name>A0A8U8AYX6_GEOPR</name>
<evidence type="ECO:0000256" key="6">
    <source>
        <dbReference type="SAM" id="Coils"/>
    </source>
</evidence>
<dbReference type="Proteomes" id="UP000694382">
    <property type="component" value="Chromosome 23"/>
</dbReference>
<proteinExistence type="inferred from homology"/>
<keyword evidence="9" id="KW-1185">Reference proteome</keyword>
<dbReference type="Pfam" id="PF05672">
    <property type="entry name" value="MAP7"/>
    <property type="match status" value="1"/>
</dbReference>
<comment type="subcellular location">
    <subcellularLocation>
        <location evidence="1">Cytoplasm</location>
        <location evidence="1">Cytoskeleton</location>
    </subcellularLocation>
</comment>
<protein>
    <submittedName>
        <fullName evidence="8">Uncharacterized protein</fullName>
    </submittedName>
</protein>
<feature type="compositionally biased region" description="Pro residues" evidence="7">
    <location>
        <begin position="1"/>
        <end position="13"/>
    </location>
</feature>
<comment type="similarity">
    <text evidence="2">Belongs to the MAP7 family.</text>
</comment>
<feature type="region of interest" description="Disordered" evidence="7">
    <location>
        <begin position="600"/>
        <end position="631"/>
    </location>
</feature>
<evidence type="ECO:0000256" key="5">
    <source>
        <dbReference type="ARBA" id="ARBA00023212"/>
    </source>
</evidence>
<dbReference type="PANTHER" id="PTHR15073:SF2">
    <property type="entry name" value="MAP7 DOMAIN-CONTAINING PROTEIN 1"/>
    <property type="match status" value="1"/>
</dbReference>
<keyword evidence="5" id="KW-0206">Cytoskeleton</keyword>
<feature type="compositionally biased region" description="Basic and acidic residues" evidence="7">
    <location>
        <begin position="611"/>
        <end position="620"/>
    </location>
</feature>
<sequence length="652" mass="73242">RRGPVPPPWPACPRPRCRPVLRGDAAPREPAPSPSSRWVPGDAQKAQARHKQAKERREERAKYLAAKRVLWLEKEEKARLLREKQLEERRKRLEEQRLRAEKRRAVLEERQRQKLEKNKERYEAAIQRSVKKTWAEIRQQRWSWAGALHHGSPAHKDGASRCSVSAVNLPKHVDSIINKRLSKSSATLWNSPSRNRSLQLSPWESSIVDRLMTPTLSFLARSRSAVTLAGNGKEQVPVCPRSASASPLSPCHNHRLPHRCWERRKAAAASPDVTPRRRTEPSPVSKKEKKEKDRENAKERSALSRERSLRKRQSLPAAQPRLLPAADSSPGPKNRPSSPAAPKNRPSSPARPASPSPALSSPHKPPLPRSVHSSPKVRARAREERGEQEGQAKTREKEGGGAGSGTPSPPVPAAPGPVAASPPARPPAGTTDREEAARLLAEKRRQAREQREREERERAQEERAQRAAEEQSRREALARQREEERRLQEEREAQERARAEREEVERLQRQKEEAEVRAREEAERQRLEREKHFQREEQERLERKKVRLGGISRHAARQVFPWKGSCLAPGAGLGGQGCVPALPSHSSKEAAALVNGVQPGKHENGFSGSEGSKELRDLSHHGGSPGSIIPFGDKEPFLKQAVVKPPQVTEVL</sequence>
<dbReference type="Ensembl" id="ENSCPVT00000028475.1">
    <property type="protein sequence ID" value="ENSCPVP00000027101.1"/>
    <property type="gene ID" value="ENSCPVG00000015131.2"/>
</dbReference>